<evidence type="ECO:0000313" key="2">
    <source>
        <dbReference type="Proteomes" id="UP001164390"/>
    </source>
</evidence>
<dbReference type="RefSeq" id="WP_271636142.1">
    <property type="nucleotide sequence ID" value="NZ_CP094970.1"/>
</dbReference>
<evidence type="ECO:0000313" key="1">
    <source>
        <dbReference type="EMBL" id="UYM07193.1"/>
    </source>
</evidence>
<dbReference type="PANTHER" id="PTHR36849:SF1">
    <property type="entry name" value="CYTOPLASMIC PROTEIN"/>
    <property type="match status" value="1"/>
</dbReference>
<protein>
    <submittedName>
        <fullName evidence="1">DUF488 domain-containing protein</fullName>
    </submittedName>
</protein>
<dbReference type="PANTHER" id="PTHR36849">
    <property type="entry name" value="CYTOPLASMIC PROTEIN-RELATED"/>
    <property type="match status" value="1"/>
</dbReference>
<dbReference type="Pfam" id="PF22752">
    <property type="entry name" value="DUF488-N3i"/>
    <property type="match status" value="1"/>
</dbReference>
<accession>A0AA46TMM5</accession>
<dbReference type="InterPro" id="IPR052552">
    <property type="entry name" value="YeaO-like"/>
</dbReference>
<dbReference type="Proteomes" id="UP001164390">
    <property type="component" value="Chromosome"/>
</dbReference>
<gene>
    <name evidence="1" type="ORF">L0C25_08985</name>
</gene>
<dbReference type="KEGG" id="sgrg:L0C25_08985"/>
<sequence>MAGPENIQVKRVYDDATVSDGTRVLVDRLWPRGVSKDEAGFDSWNKEVAPSPELRMWYGHDPARFEDFAARYRAELASADDAIEGLLVEVSGDTLTLLTATKDVDHSHAVVLADILRNRG</sequence>
<proteinExistence type="predicted"/>
<reference evidence="1" key="1">
    <citation type="submission" date="2022-01" db="EMBL/GenBank/DDBJ databases">
        <title>Nocardioidaceae gen. sp. A5X3R13.</title>
        <authorList>
            <person name="Lopez Marin M.A."/>
            <person name="Uhlik O."/>
        </authorList>
    </citation>
    <scope>NUCLEOTIDE SEQUENCE</scope>
    <source>
        <strain evidence="1">A5X3R13</strain>
    </source>
</reference>
<name>A0AA46TMM5_9ACTN</name>
<organism evidence="1 2">
    <name type="scientific">Solicola gregarius</name>
    <dbReference type="NCBI Taxonomy" id="2908642"/>
    <lineage>
        <taxon>Bacteria</taxon>
        <taxon>Bacillati</taxon>
        <taxon>Actinomycetota</taxon>
        <taxon>Actinomycetes</taxon>
        <taxon>Propionibacteriales</taxon>
        <taxon>Nocardioidaceae</taxon>
        <taxon>Solicola</taxon>
    </lineage>
</organism>
<dbReference type="AlphaFoldDB" id="A0AA46TMM5"/>
<dbReference type="EMBL" id="CP094970">
    <property type="protein sequence ID" value="UYM07193.1"/>
    <property type="molecule type" value="Genomic_DNA"/>
</dbReference>
<keyword evidence="2" id="KW-1185">Reference proteome</keyword>